<feature type="binding site" evidence="11">
    <location>
        <position position="41"/>
    </location>
    <ligand>
        <name>Zn(2+)</name>
        <dbReference type="ChEBI" id="CHEBI:29105"/>
        <label>2</label>
    </ligand>
</feature>
<evidence type="ECO:0000256" key="11">
    <source>
        <dbReference type="PIRSR" id="PIRSR005586-1"/>
    </source>
</evidence>
<reference evidence="14 16" key="1">
    <citation type="journal article" date="2014" name="BMC Genomics">
        <title>Oil accumulation mechanisms of the oleaginous microalga Chlorella protothecoides revealed through its genome, transcriptomes, and proteomes.</title>
        <authorList>
            <person name="Gao C."/>
            <person name="Wang Y."/>
            <person name="Shen Y."/>
            <person name="Yan D."/>
            <person name="He X."/>
            <person name="Dai J."/>
            <person name="Wu Q."/>
        </authorList>
    </citation>
    <scope>NUCLEOTIDE SEQUENCE [LARGE SCALE GENOMIC DNA]</scope>
    <source>
        <strain evidence="14 16">0710</strain>
    </source>
</reference>
<feature type="binding site" evidence="11">
    <location>
        <position position="72"/>
    </location>
    <ligand>
        <name>Zn(2+)</name>
        <dbReference type="ChEBI" id="CHEBI:29105"/>
        <label>2</label>
    </ligand>
</feature>
<evidence type="ECO:0000313" key="17">
    <source>
        <dbReference type="Proteomes" id="UP000279271"/>
    </source>
</evidence>
<evidence type="ECO:0000256" key="10">
    <source>
        <dbReference type="ARBA" id="ARBA00029985"/>
    </source>
</evidence>
<dbReference type="SUPFAM" id="SSF57783">
    <property type="entry name" value="Zinc beta-ribbon"/>
    <property type="match status" value="1"/>
</dbReference>
<evidence type="ECO:0000259" key="13">
    <source>
        <dbReference type="PROSITE" id="PS51133"/>
    </source>
</evidence>
<dbReference type="KEGG" id="apro:F751_6078"/>
<feature type="binding site" evidence="11">
    <location>
        <position position="69"/>
    </location>
    <ligand>
        <name>Zn(2+)</name>
        <dbReference type="ChEBI" id="CHEBI:29105"/>
        <label>2</label>
    </ligand>
</feature>
<dbReference type="PANTHER" id="PTHR11239:SF12">
    <property type="entry name" value="DNA-DIRECTED RNA POLYMERASE III SUBUNIT RPC10"/>
    <property type="match status" value="1"/>
</dbReference>
<evidence type="ECO:0000256" key="7">
    <source>
        <dbReference type="ARBA" id="ARBA00022833"/>
    </source>
</evidence>
<evidence type="ECO:0000256" key="6">
    <source>
        <dbReference type="ARBA" id="ARBA00022771"/>
    </source>
</evidence>
<keyword evidence="5 11" id="KW-0479">Metal-binding</keyword>
<proteinExistence type="inferred from homology"/>
<evidence type="ECO:0000256" key="12">
    <source>
        <dbReference type="PROSITE-ProRule" id="PRU00472"/>
    </source>
</evidence>
<evidence type="ECO:0000256" key="4">
    <source>
        <dbReference type="ARBA" id="ARBA00022478"/>
    </source>
</evidence>
<keyword evidence="8" id="KW-0804">Transcription</keyword>
<feature type="domain" description="TFIIS-type" evidence="13">
    <location>
        <begin position="37"/>
        <end position="77"/>
    </location>
</feature>
<feature type="binding site" evidence="11">
    <location>
        <position position="44"/>
    </location>
    <ligand>
        <name>Zn(2+)</name>
        <dbReference type="ChEBI" id="CHEBI:29105"/>
        <label>2</label>
    </ligand>
</feature>
<comment type="similarity">
    <text evidence="2">Belongs to the archaeal RpoM/eukaryotic RPA12/RPB9/RPC11 RNA polymerase family.</text>
</comment>
<evidence type="ECO:0000256" key="8">
    <source>
        <dbReference type="ARBA" id="ARBA00023163"/>
    </source>
</evidence>
<dbReference type="SMART" id="SM00440">
    <property type="entry name" value="ZnF_C2C2"/>
    <property type="match status" value="1"/>
</dbReference>
<dbReference type="AlphaFoldDB" id="A0A087SP43"/>
<evidence type="ECO:0000256" key="1">
    <source>
        <dbReference type="ARBA" id="ARBA00004123"/>
    </source>
</evidence>
<organism evidence="14 16">
    <name type="scientific">Auxenochlorella protothecoides</name>
    <name type="common">Green microalga</name>
    <name type="synonym">Chlorella protothecoides</name>
    <dbReference type="NCBI Taxonomy" id="3075"/>
    <lineage>
        <taxon>Eukaryota</taxon>
        <taxon>Viridiplantae</taxon>
        <taxon>Chlorophyta</taxon>
        <taxon>core chlorophytes</taxon>
        <taxon>Trebouxiophyceae</taxon>
        <taxon>Chlorellales</taxon>
        <taxon>Chlorellaceae</taxon>
        <taxon>Auxenochlorella</taxon>
    </lineage>
</organism>
<dbReference type="GO" id="GO:0006386">
    <property type="term" value="P:termination of RNA polymerase III transcription"/>
    <property type="evidence" value="ECO:0007669"/>
    <property type="project" value="TreeGrafter"/>
</dbReference>
<evidence type="ECO:0000256" key="2">
    <source>
        <dbReference type="ARBA" id="ARBA00008925"/>
    </source>
</evidence>
<protein>
    <recommendedName>
        <fullName evidence="3">DNA-directed RNA polymerase III subunit RPC10</fullName>
    </recommendedName>
    <alternativeName>
        <fullName evidence="10">RNA polymerase III subunit C11</fullName>
    </alternativeName>
</protein>
<dbReference type="PROSITE" id="PS51133">
    <property type="entry name" value="ZF_TFIIS_2"/>
    <property type="match status" value="1"/>
</dbReference>
<keyword evidence="16" id="KW-1185">Reference proteome</keyword>
<dbReference type="InterPro" id="IPR001222">
    <property type="entry name" value="Znf_TFIIS"/>
</dbReference>
<evidence type="ECO:0000256" key="9">
    <source>
        <dbReference type="ARBA" id="ARBA00023242"/>
    </source>
</evidence>
<evidence type="ECO:0000313" key="14">
    <source>
        <dbReference type="EMBL" id="KFM27497.1"/>
    </source>
</evidence>
<gene>
    <name evidence="15" type="ORF">APUTEX25_002167</name>
    <name evidence="14" type="ORF">F751_6078</name>
</gene>
<dbReference type="STRING" id="3075.A0A087SP43"/>
<name>A0A087SP43_AUXPR</name>
<dbReference type="GO" id="GO:0003899">
    <property type="term" value="F:DNA-directed RNA polymerase activity"/>
    <property type="evidence" value="ECO:0007669"/>
    <property type="project" value="InterPro"/>
</dbReference>
<dbReference type="GO" id="GO:0005666">
    <property type="term" value="C:RNA polymerase III complex"/>
    <property type="evidence" value="ECO:0007669"/>
    <property type="project" value="UniProtKB-ARBA"/>
</dbReference>
<dbReference type="InterPro" id="IPR012164">
    <property type="entry name" value="Rpa12/Rpb9/Rpc10/TFS"/>
</dbReference>
<evidence type="ECO:0000313" key="15">
    <source>
        <dbReference type="EMBL" id="RMZ54581.1"/>
    </source>
</evidence>
<dbReference type="PANTHER" id="PTHR11239">
    <property type="entry name" value="DNA-DIRECTED RNA POLYMERASE"/>
    <property type="match status" value="1"/>
</dbReference>
<dbReference type="Proteomes" id="UP000028924">
    <property type="component" value="Unassembled WGS sequence"/>
</dbReference>
<accession>A0A087SP43</accession>
<dbReference type="Proteomes" id="UP000279271">
    <property type="component" value="Unassembled WGS sequence"/>
</dbReference>
<dbReference type="eggNOG" id="KOG2906">
    <property type="taxonomic scope" value="Eukaryota"/>
</dbReference>
<dbReference type="EMBL" id="QOKY01000175">
    <property type="protein sequence ID" value="RMZ54581.1"/>
    <property type="molecule type" value="Genomic_DNA"/>
</dbReference>
<dbReference type="OrthoDB" id="282152at2759"/>
<reference evidence="15" key="4">
    <citation type="submission" date="2018-11" db="EMBL/GenBank/DDBJ databases">
        <title>Characterization of plant carbon substrate utilization by Auxenochlorella protothecoides.</title>
        <authorList>
            <person name="Vogler B.W."/>
            <person name="Starkenburg S.R."/>
            <person name="Sudasinghe N."/>
            <person name="Schambach J.Y."/>
            <person name="Rollin J.A."/>
            <person name="Pattathil S."/>
            <person name="Barry A.N."/>
        </authorList>
    </citation>
    <scope>NUCLEOTIDE SEQUENCE [LARGE SCALE GENOMIC DNA]</scope>
    <source>
        <strain evidence="15">UTEX 25</strain>
    </source>
</reference>
<sequence>MPLHACLLQLIKRVQLKRKEVDDVLGGEEAWANVQKTDVTCPKCTYHQAYFMEIQIRSADEPATLFFKCVQCAAQWREG</sequence>
<comment type="subcellular location">
    <subcellularLocation>
        <location evidence="1">Nucleus</location>
    </subcellularLocation>
</comment>
<dbReference type="EMBL" id="KL662147">
    <property type="protein sequence ID" value="KFM27497.1"/>
    <property type="molecule type" value="Genomic_DNA"/>
</dbReference>
<dbReference type="Pfam" id="PF01096">
    <property type="entry name" value="Zn_ribbon_TFIIS"/>
    <property type="match status" value="1"/>
</dbReference>
<keyword evidence="4 14" id="KW-0240">DNA-directed RNA polymerase</keyword>
<keyword evidence="6 12" id="KW-0863">Zinc-finger</keyword>
<reference evidence="17" key="2">
    <citation type="journal article" date="2018" name="Algal Res.">
        <title>Characterization of plant carbon substrate utilization by Auxenochlorella protothecoides.</title>
        <authorList>
            <person name="Vogler B.W."/>
            <person name="Starkenburg S.R."/>
            <person name="Sudasinghe N."/>
            <person name="Schambach J.Y."/>
            <person name="Rollin J.A."/>
            <person name="Pattathil S."/>
            <person name="Barry A.N."/>
        </authorList>
    </citation>
    <scope>NUCLEOTIDE SEQUENCE [LARGE SCALE GENOMIC DNA]</scope>
    <source>
        <strain evidence="17">UTEX 25</strain>
    </source>
</reference>
<evidence type="ECO:0000256" key="5">
    <source>
        <dbReference type="ARBA" id="ARBA00022723"/>
    </source>
</evidence>
<keyword evidence="9" id="KW-0539">Nucleus</keyword>
<evidence type="ECO:0000313" key="16">
    <source>
        <dbReference type="Proteomes" id="UP000028924"/>
    </source>
</evidence>
<dbReference type="GO" id="GO:0008270">
    <property type="term" value="F:zinc ion binding"/>
    <property type="evidence" value="ECO:0007669"/>
    <property type="project" value="UniProtKB-KW"/>
</dbReference>
<dbReference type="Gene3D" id="2.20.25.10">
    <property type="match status" value="1"/>
</dbReference>
<dbReference type="CDD" id="cd10509">
    <property type="entry name" value="Zn-ribbon_RPC11"/>
    <property type="match status" value="1"/>
</dbReference>
<keyword evidence="7 11" id="KW-0862">Zinc</keyword>
<evidence type="ECO:0000256" key="3">
    <source>
        <dbReference type="ARBA" id="ARBA00020093"/>
    </source>
</evidence>
<dbReference type="FunFam" id="2.20.25.10:FF:000005">
    <property type="entry name" value="DNA-directed RNA polymerase subunit"/>
    <property type="match status" value="1"/>
</dbReference>
<dbReference type="GO" id="GO:0003676">
    <property type="term" value="F:nucleic acid binding"/>
    <property type="evidence" value="ECO:0007669"/>
    <property type="project" value="InterPro"/>
</dbReference>
<dbReference type="GeneID" id="23617469"/>
<dbReference type="RefSeq" id="XP_011400474.1">
    <property type="nucleotide sequence ID" value="XM_011402172.1"/>
</dbReference>
<dbReference type="PROSITE" id="PS00466">
    <property type="entry name" value="ZF_TFIIS_1"/>
    <property type="match status" value="1"/>
</dbReference>
<dbReference type="InterPro" id="IPR034014">
    <property type="entry name" value="Zn_ribbon_RPC11_C"/>
</dbReference>
<reference evidence="15" key="3">
    <citation type="submission" date="2018-10" db="EMBL/GenBank/DDBJ databases">
        <authorList>
            <person name="Hovde B."/>
            <person name="Zhang X."/>
        </authorList>
    </citation>
    <scope>NUCLEOTIDE SEQUENCE [LARGE SCALE GENOMIC DNA]</scope>
    <source>
        <strain evidence="15">UTEX 25</strain>
    </source>
</reference>
<dbReference type="PIRSF" id="PIRSF005586">
    <property type="entry name" value="RNApol_RpoM"/>
    <property type="match status" value="1"/>
</dbReference>